<gene>
    <name evidence="2" type="ORF">CfE428DRAFT_4444</name>
</gene>
<proteinExistence type="predicted"/>
<sequence>MKSAYELAMERLQKQSPARTLTDAQKAELAEIDAAAKAKVAEQELFLRDKIAAAAEEGKYEEAAQLEQQLTREIRRINEDAEAKKEKVRGA</sequence>
<feature type="coiled-coil region" evidence="1">
    <location>
        <begin position="53"/>
        <end position="87"/>
    </location>
</feature>
<evidence type="ECO:0000256" key="1">
    <source>
        <dbReference type="SAM" id="Coils"/>
    </source>
</evidence>
<protein>
    <submittedName>
        <fullName evidence="2">Uncharacterized protein</fullName>
    </submittedName>
</protein>
<dbReference type="Proteomes" id="UP000005824">
    <property type="component" value="Unassembled WGS sequence"/>
</dbReference>
<keyword evidence="1" id="KW-0175">Coiled coil</keyword>
<dbReference type="InParanoid" id="B4D6A5"/>
<dbReference type="eggNOG" id="ENOG502ZJ59">
    <property type="taxonomic scope" value="Bacteria"/>
</dbReference>
<evidence type="ECO:0000313" key="2">
    <source>
        <dbReference type="EMBL" id="EDY18014.1"/>
    </source>
</evidence>
<comment type="caution">
    <text evidence="2">The sequence shown here is derived from an EMBL/GenBank/DDBJ whole genome shotgun (WGS) entry which is preliminary data.</text>
</comment>
<keyword evidence="3" id="KW-1185">Reference proteome</keyword>
<accession>B4D6A5</accession>
<dbReference type="AlphaFoldDB" id="B4D6A5"/>
<reference evidence="2 3" key="1">
    <citation type="journal article" date="2011" name="J. Bacteriol.">
        <title>Genome sequence of Chthoniobacter flavus Ellin428, an aerobic heterotrophic soil bacterium.</title>
        <authorList>
            <person name="Kant R."/>
            <person name="van Passel M.W."/>
            <person name="Palva A."/>
            <person name="Lucas S."/>
            <person name="Lapidus A."/>
            <person name="Glavina Del Rio T."/>
            <person name="Dalin E."/>
            <person name="Tice H."/>
            <person name="Bruce D."/>
            <person name="Goodwin L."/>
            <person name="Pitluck S."/>
            <person name="Larimer F.W."/>
            <person name="Land M.L."/>
            <person name="Hauser L."/>
            <person name="Sangwan P."/>
            <person name="de Vos W.M."/>
            <person name="Janssen P.H."/>
            <person name="Smidt H."/>
        </authorList>
    </citation>
    <scope>NUCLEOTIDE SEQUENCE [LARGE SCALE GENOMIC DNA]</scope>
    <source>
        <strain evidence="2 3">Ellin428</strain>
    </source>
</reference>
<name>B4D6A5_9BACT</name>
<dbReference type="EMBL" id="ABVL01000015">
    <property type="protein sequence ID" value="EDY18014.1"/>
    <property type="molecule type" value="Genomic_DNA"/>
</dbReference>
<organism evidence="2 3">
    <name type="scientific">Chthoniobacter flavus Ellin428</name>
    <dbReference type="NCBI Taxonomy" id="497964"/>
    <lineage>
        <taxon>Bacteria</taxon>
        <taxon>Pseudomonadati</taxon>
        <taxon>Verrucomicrobiota</taxon>
        <taxon>Spartobacteria</taxon>
        <taxon>Chthoniobacterales</taxon>
        <taxon>Chthoniobacteraceae</taxon>
        <taxon>Chthoniobacter</taxon>
    </lineage>
</organism>
<evidence type="ECO:0000313" key="3">
    <source>
        <dbReference type="Proteomes" id="UP000005824"/>
    </source>
</evidence>
<dbReference type="RefSeq" id="WP_006981767.1">
    <property type="nucleotide sequence ID" value="NZ_ABVL01000015.1"/>
</dbReference>